<evidence type="ECO:0000256" key="4">
    <source>
        <dbReference type="SAM" id="SignalP"/>
    </source>
</evidence>
<reference evidence="6" key="1">
    <citation type="submission" date="2021-07" db="EMBL/GenBank/DDBJ databases">
        <authorList>
            <person name="Durling M."/>
        </authorList>
    </citation>
    <scope>NUCLEOTIDE SEQUENCE</scope>
</reference>
<dbReference type="InterPro" id="IPR050309">
    <property type="entry name" value="Type-B_Carboxylest/Lipase"/>
</dbReference>
<dbReference type="SUPFAM" id="SSF53474">
    <property type="entry name" value="alpha/beta-Hydrolases"/>
    <property type="match status" value="1"/>
</dbReference>
<dbReference type="InterPro" id="IPR019826">
    <property type="entry name" value="Carboxylesterase_B_AS"/>
</dbReference>
<proteinExistence type="inferred from homology"/>
<protein>
    <recommendedName>
        <fullName evidence="3">Carboxylic ester hydrolase</fullName>
        <ecNumber evidence="3">3.1.1.-</ecNumber>
    </recommendedName>
</protein>
<dbReference type="AlphaFoldDB" id="A0A9N9PWV1"/>
<dbReference type="PANTHER" id="PTHR11559">
    <property type="entry name" value="CARBOXYLESTERASE"/>
    <property type="match status" value="1"/>
</dbReference>
<feature type="chain" id="PRO_5040245878" description="Carboxylic ester hydrolase" evidence="4">
    <location>
        <begin position="16"/>
        <end position="586"/>
    </location>
</feature>
<dbReference type="EMBL" id="CAJVRL010000076">
    <property type="protein sequence ID" value="CAG8956992.1"/>
    <property type="molecule type" value="Genomic_DNA"/>
</dbReference>
<evidence type="ECO:0000256" key="2">
    <source>
        <dbReference type="ARBA" id="ARBA00022801"/>
    </source>
</evidence>
<evidence type="ECO:0000313" key="6">
    <source>
        <dbReference type="EMBL" id="CAG8956992.1"/>
    </source>
</evidence>
<feature type="domain" description="Carboxylesterase type B" evidence="5">
    <location>
        <begin position="18"/>
        <end position="519"/>
    </location>
</feature>
<dbReference type="InterPro" id="IPR029058">
    <property type="entry name" value="AB_hydrolase_fold"/>
</dbReference>
<comment type="caution">
    <text evidence="6">The sequence shown here is derived from an EMBL/GenBank/DDBJ whole genome shotgun (WGS) entry which is preliminary data.</text>
</comment>
<dbReference type="Pfam" id="PF00135">
    <property type="entry name" value="COesterase"/>
    <property type="match status" value="1"/>
</dbReference>
<dbReference type="GO" id="GO:0016787">
    <property type="term" value="F:hydrolase activity"/>
    <property type="evidence" value="ECO:0007669"/>
    <property type="project" value="UniProtKB-KW"/>
</dbReference>
<dbReference type="InterPro" id="IPR002018">
    <property type="entry name" value="CarbesteraseB"/>
</dbReference>
<evidence type="ECO:0000256" key="3">
    <source>
        <dbReference type="RuleBase" id="RU361235"/>
    </source>
</evidence>
<keyword evidence="2 3" id="KW-0378">Hydrolase</keyword>
<dbReference type="Proteomes" id="UP000696280">
    <property type="component" value="Unassembled WGS sequence"/>
</dbReference>
<dbReference type="OrthoDB" id="408631at2759"/>
<keyword evidence="4" id="KW-0732">Signal</keyword>
<evidence type="ECO:0000313" key="7">
    <source>
        <dbReference type="Proteomes" id="UP000696280"/>
    </source>
</evidence>
<sequence length="586" mass="63177">MRFSLFLGLASVAVAVDPLVDLGYAKYQGQTLQNGVNQWLSMRFAAPVIGKNRFNAPQAPLPETAVQDSTKEGALCVSANNQEGLQFGSARQPMAEDCLFAAVYSPKNATETSNLPIMFFISGGGFNSNSNGNFNGTGLVEASGGNMIVVRANYRVGMLGFVSGTLIENDKNGAVSNNGMNDIVAALKWTQQFATKFGGDPNHIVVTGVSAGGNAIDLLVTANNGTGFPGLFVGAISESTGWGSMPNVVTRDADLQKNINATGCLNDPDPINCMRLLPIAEFQNKTLKNGWGPTVEGKLFTAPQYQLMEQGKFMKIPIIYGWTSNEGTPDFISNQSATTDEDLIRKFKNNVPIATDADLQKLLQLYPDSLNQKDFFGRDVSVKNATLRKGSGIKWQQDATISTELKLACIAGFFSDMHSLHGNTESYHYRYNVLDSTPGGLADQGLFTPHVNEIYAVFGKNNTDGGDPKCLDIPFAQGGCLEGAKITQSYWMSFVRSLDPNKFKDPSAPVWEKWTMATPVRVLLDTANATMETTGAGVGEIIIADQNQRQRCNKFMLPFSKSINIGMSAGDKLPPFANGTLPDPNA</sequence>
<evidence type="ECO:0000256" key="1">
    <source>
        <dbReference type="ARBA" id="ARBA00005964"/>
    </source>
</evidence>
<keyword evidence="7" id="KW-1185">Reference proteome</keyword>
<dbReference type="PROSITE" id="PS00122">
    <property type="entry name" value="CARBOXYLESTERASE_B_1"/>
    <property type="match status" value="1"/>
</dbReference>
<dbReference type="Gene3D" id="3.40.50.1820">
    <property type="entry name" value="alpha/beta hydrolase"/>
    <property type="match status" value="1"/>
</dbReference>
<comment type="similarity">
    <text evidence="1 3">Belongs to the type-B carboxylesterase/lipase family.</text>
</comment>
<organism evidence="6 7">
    <name type="scientific">Hymenoscyphus fraxineus</name>
    <dbReference type="NCBI Taxonomy" id="746836"/>
    <lineage>
        <taxon>Eukaryota</taxon>
        <taxon>Fungi</taxon>
        <taxon>Dikarya</taxon>
        <taxon>Ascomycota</taxon>
        <taxon>Pezizomycotina</taxon>
        <taxon>Leotiomycetes</taxon>
        <taxon>Helotiales</taxon>
        <taxon>Helotiaceae</taxon>
        <taxon>Hymenoscyphus</taxon>
    </lineage>
</organism>
<evidence type="ECO:0000259" key="5">
    <source>
        <dbReference type="Pfam" id="PF00135"/>
    </source>
</evidence>
<dbReference type="EC" id="3.1.1.-" evidence="3"/>
<gene>
    <name evidence="6" type="ORF">HYFRA_00012471</name>
</gene>
<feature type="signal peptide" evidence="4">
    <location>
        <begin position="1"/>
        <end position="15"/>
    </location>
</feature>
<name>A0A9N9PWV1_9HELO</name>
<accession>A0A9N9PWV1</accession>